<feature type="region of interest" description="Disordered" evidence="2">
    <location>
        <begin position="654"/>
        <end position="675"/>
    </location>
</feature>
<dbReference type="STRING" id="1077348.A0A2G8RT78"/>
<evidence type="ECO:0000256" key="3">
    <source>
        <dbReference type="SAM" id="Phobius"/>
    </source>
</evidence>
<keyword evidence="5" id="KW-1185">Reference proteome</keyword>
<feature type="compositionally biased region" description="Polar residues" evidence="2">
    <location>
        <begin position="262"/>
        <end position="274"/>
    </location>
</feature>
<gene>
    <name evidence="4" type="ORF">GSI_12595</name>
</gene>
<comment type="caution">
    <text evidence="4">The sequence shown here is derived from an EMBL/GenBank/DDBJ whole genome shotgun (WGS) entry which is preliminary data.</text>
</comment>
<organism evidence="4 5">
    <name type="scientific">Ganoderma sinense ZZ0214-1</name>
    <dbReference type="NCBI Taxonomy" id="1077348"/>
    <lineage>
        <taxon>Eukaryota</taxon>
        <taxon>Fungi</taxon>
        <taxon>Dikarya</taxon>
        <taxon>Basidiomycota</taxon>
        <taxon>Agaricomycotina</taxon>
        <taxon>Agaricomycetes</taxon>
        <taxon>Polyporales</taxon>
        <taxon>Polyporaceae</taxon>
        <taxon>Ganoderma</taxon>
    </lineage>
</organism>
<protein>
    <submittedName>
        <fullName evidence="4">Uncharacterized protein</fullName>
    </submittedName>
</protein>
<feature type="region of interest" description="Disordered" evidence="2">
    <location>
        <begin position="775"/>
        <end position="799"/>
    </location>
</feature>
<feature type="region of interest" description="Disordered" evidence="2">
    <location>
        <begin position="128"/>
        <end position="274"/>
    </location>
</feature>
<feature type="region of interest" description="Disordered" evidence="2">
    <location>
        <begin position="688"/>
        <end position="742"/>
    </location>
</feature>
<sequence length="896" mass="98297">MQTELGAVVWPTAIAITVSIALTIALALRLRKNANRIDRAESVQYLFIATVKASTPQVTYLDFPAPEPPASDHDVVRYEPTILRTFGRTATKLRFSDKVQVQPIPDSPAPVPARQGRARGALQFTPIADAPKAHDDLLSHPTVSRRESTAGPTATVRRGPTPGPATTVRRDPTPGAPAVRRDPTPGPPAVRRDPTPGPPATRRDPTPGPPAVRRDPTPGPSNVTRDTTSGVAAVRRGPTPGLGPFRHTSSSPPPSDNELSDHSQVNARNSTPSYSVAADAIRRLVRNKRFSGKIGEGPDAIKVMMYWWESVSPERIQAPPDLSERQELRLGDLFLHRHDTGIQIWIWTEAHEMLPSESLQSPVGAVPPVQAPAVGAQVPTHAQADAAHEQLNIAHEQLNVAHEQLNVAHEQLNVAHEELGAAHEELGAAHEELGEALNTAREELGATHDALDAAQEELSTVVRTQNSNMLRLSRHWEQEVTTALQGLEDMESVADALQRGVLELKRKQDIHMTRQKQLEEDNATLRASMEDFFDVVKVSNASLRKQHQVTEDLREHCLTRHDVVRDSVGKAERDIVALHGQLQNNRQAVTDLLEQLESTQQVSHSWDTRLTEVEHAVAALWDLLKDVRETLHVLSTCRETLELFSTPGCLSPRPSLEDEVRLSATGSQEPTDVGHATSRATVDEDGWWNFKASSPEPSPSRRVPSVGSKLGLDINLSSPNETPLHMTSNTTDSSSEPVASLSDIESDTGLGFFAANDRDTTRKLQLAIPTSLLSPGEAEVGSPRRLTAPNVPISAPPTESFKNTLEDVRDSEMVVEPHPPLPDPPKSDLKMRQILNIPHVCGAKLWVFLFCSTVCIIVCYHSWPFSNNANTYIDIEVAIDDHAAEYPVWEWALQRT</sequence>
<evidence type="ECO:0000256" key="2">
    <source>
        <dbReference type="SAM" id="MobiDB-lite"/>
    </source>
</evidence>
<accession>A0A2G8RT78</accession>
<evidence type="ECO:0000313" key="4">
    <source>
        <dbReference type="EMBL" id="PIL24709.1"/>
    </source>
</evidence>
<proteinExistence type="predicted"/>
<feature type="compositionally biased region" description="Polar residues" evidence="2">
    <location>
        <begin position="220"/>
        <end position="230"/>
    </location>
</feature>
<evidence type="ECO:0000313" key="5">
    <source>
        <dbReference type="Proteomes" id="UP000230002"/>
    </source>
</evidence>
<feature type="compositionally biased region" description="Polar residues" evidence="2">
    <location>
        <begin position="715"/>
        <end position="737"/>
    </location>
</feature>
<keyword evidence="3" id="KW-0472">Membrane</keyword>
<reference evidence="4 5" key="1">
    <citation type="journal article" date="2015" name="Sci. Rep.">
        <title>Chromosome-level genome map provides insights into diverse defense mechanisms in the medicinal fungus Ganoderma sinense.</title>
        <authorList>
            <person name="Zhu Y."/>
            <person name="Xu J."/>
            <person name="Sun C."/>
            <person name="Zhou S."/>
            <person name="Xu H."/>
            <person name="Nelson D.R."/>
            <person name="Qian J."/>
            <person name="Song J."/>
            <person name="Luo H."/>
            <person name="Xiang L."/>
            <person name="Li Y."/>
            <person name="Xu Z."/>
            <person name="Ji A."/>
            <person name="Wang L."/>
            <person name="Lu S."/>
            <person name="Hayward A."/>
            <person name="Sun W."/>
            <person name="Li X."/>
            <person name="Schwartz D.C."/>
            <person name="Wang Y."/>
            <person name="Chen S."/>
        </authorList>
    </citation>
    <scope>NUCLEOTIDE SEQUENCE [LARGE SCALE GENOMIC DNA]</scope>
    <source>
        <strain evidence="4 5">ZZ0214-1</strain>
    </source>
</reference>
<feature type="transmembrane region" description="Helical" evidence="3">
    <location>
        <begin position="6"/>
        <end position="28"/>
    </location>
</feature>
<feature type="compositionally biased region" description="Basic and acidic residues" evidence="2">
    <location>
        <begin position="131"/>
        <end position="148"/>
    </location>
</feature>
<dbReference type="AlphaFoldDB" id="A0A2G8RT78"/>
<dbReference type="Proteomes" id="UP000230002">
    <property type="component" value="Unassembled WGS sequence"/>
</dbReference>
<keyword evidence="3" id="KW-1133">Transmembrane helix</keyword>
<dbReference type="EMBL" id="AYKW01000056">
    <property type="protein sequence ID" value="PIL24709.1"/>
    <property type="molecule type" value="Genomic_DNA"/>
</dbReference>
<evidence type="ECO:0000256" key="1">
    <source>
        <dbReference type="SAM" id="Coils"/>
    </source>
</evidence>
<name>A0A2G8RT78_9APHY</name>
<keyword evidence="3" id="KW-0812">Transmembrane</keyword>
<feature type="coiled-coil region" evidence="1">
    <location>
        <begin position="423"/>
        <end position="457"/>
    </location>
</feature>
<keyword evidence="1" id="KW-0175">Coiled coil</keyword>